<keyword evidence="2" id="KW-0677">Repeat</keyword>
<dbReference type="SMART" id="SM00225">
    <property type="entry name" value="BTB"/>
    <property type="match status" value="1"/>
</dbReference>
<feature type="transmembrane region" description="Helical" evidence="5">
    <location>
        <begin position="293"/>
        <end position="314"/>
    </location>
</feature>
<dbReference type="SUPFAM" id="SSF48371">
    <property type="entry name" value="ARM repeat"/>
    <property type="match status" value="2"/>
</dbReference>
<dbReference type="EMBL" id="HG994373">
    <property type="protein sequence ID" value="CAF1785910.1"/>
    <property type="molecule type" value="Genomic_DNA"/>
</dbReference>
<accession>A0A816J844</accession>
<dbReference type="PANTHER" id="PTHR46710">
    <property type="entry name" value="ARM REPEAT PROTEIN INTERACTING WITH ABF2"/>
    <property type="match status" value="1"/>
</dbReference>
<dbReference type="PROSITE" id="PS50097">
    <property type="entry name" value="BTB"/>
    <property type="match status" value="1"/>
</dbReference>
<dbReference type="AlphaFoldDB" id="A0A816J844"/>
<feature type="region of interest" description="Disordered" evidence="4">
    <location>
        <begin position="1"/>
        <end position="24"/>
    </location>
</feature>
<dbReference type="Gene3D" id="1.25.10.10">
    <property type="entry name" value="Leucine-rich Repeat Variant"/>
    <property type="match status" value="3"/>
</dbReference>
<gene>
    <name evidence="7" type="ORF">DARMORV10_C09P64040.1</name>
</gene>
<feature type="repeat" description="ARM" evidence="3">
    <location>
        <begin position="219"/>
        <end position="254"/>
    </location>
</feature>
<organism evidence="7">
    <name type="scientific">Brassica napus</name>
    <name type="common">Rape</name>
    <dbReference type="NCBI Taxonomy" id="3708"/>
    <lineage>
        <taxon>Eukaryota</taxon>
        <taxon>Viridiplantae</taxon>
        <taxon>Streptophyta</taxon>
        <taxon>Embryophyta</taxon>
        <taxon>Tracheophyta</taxon>
        <taxon>Spermatophyta</taxon>
        <taxon>Magnoliopsida</taxon>
        <taxon>eudicotyledons</taxon>
        <taxon>Gunneridae</taxon>
        <taxon>Pentapetalae</taxon>
        <taxon>rosids</taxon>
        <taxon>malvids</taxon>
        <taxon>Brassicales</taxon>
        <taxon>Brassicaceae</taxon>
        <taxon>Brassiceae</taxon>
        <taxon>Brassica</taxon>
    </lineage>
</organism>
<evidence type="ECO:0000256" key="5">
    <source>
        <dbReference type="SAM" id="Phobius"/>
    </source>
</evidence>
<evidence type="ECO:0000256" key="2">
    <source>
        <dbReference type="ARBA" id="ARBA00022737"/>
    </source>
</evidence>
<dbReference type="SMART" id="SM00185">
    <property type="entry name" value="ARM"/>
    <property type="match status" value="8"/>
</dbReference>
<dbReference type="GO" id="GO:0016567">
    <property type="term" value="P:protein ubiquitination"/>
    <property type="evidence" value="ECO:0007669"/>
    <property type="project" value="UniProtKB-UniPathway"/>
</dbReference>
<dbReference type="Pfam" id="PF00514">
    <property type="entry name" value="Arm"/>
    <property type="match status" value="3"/>
</dbReference>
<dbReference type="PANTHER" id="PTHR46710:SF11">
    <property type="entry name" value="ARMADILLO BTB ARABIDOPSIS PROTEIN 1"/>
    <property type="match status" value="1"/>
</dbReference>
<dbReference type="UniPathway" id="UPA00143"/>
<evidence type="ECO:0000313" key="7">
    <source>
        <dbReference type="EMBL" id="CAF1785910.1"/>
    </source>
</evidence>
<feature type="repeat" description="ARM" evidence="3">
    <location>
        <begin position="370"/>
        <end position="412"/>
    </location>
</feature>
<protein>
    <submittedName>
        <fullName evidence="7">(rape) hypothetical protein</fullName>
    </submittedName>
</protein>
<dbReference type="Pfam" id="PF00651">
    <property type="entry name" value="BTB"/>
    <property type="match status" value="1"/>
</dbReference>
<dbReference type="InterPro" id="IPR011333">
    <property type="entry name" value="SKP1/BTB/POZ_sf"/>
</dbReference>
<dbReference type="PROSITE" id="PS50176">
    <property type="entry name" value="ARM_REPEAT"/>
    <property type="match status" value="3"/>
</dbReference>
<feature type="compositionally biased region" description="Basic residues" evidence="4">
    <location>
        <begin position="1"/>
        <end position="10"/>
    </location>
</feature>
<dbReference type="InterPro" id="IPR016024">
    <property type="entry name" value="ARM-type_fold"/>
</dbReference>
<comment type="pathway">
    <text evidence="1">Protein modification; protein ubiquitination.</text>
</comment>
<dbReference type="InterPro" id="IPR011989">
    <property type="entry name" value="ARM-like"/>
</dbReference>
<evidence type="ECO:0000259" key="6">
    <source>
        <dbReference type="PROSITE" id="PS50097"/>
    </source>
</evidence>
<proteinExistence type="predicted"/>
<dbReference type="InterPro" id="IPR000225">
    <property type="entry name" value="Armadillo"/>
</dbReference>
<name>A0A816J844_BRANA</name>
<dbReference type="Proteomes" id="UP001295469">
    <property type="component" value="Chromosome C09"/>
</dbReference>
<dbReference type="Gene3D" id="3.30.710.10">
    <property type="entry name" value="Potassium Channel Kv1.1, Chain A"/>
    <property type="match status" value="1"/>
</dbReference>
<dbReference type="InterPro" id="IPR000210">
    <property type="entry name" value="BTB/POZ_dom"/>
</dbReference>
<keyword evidence="5" id="KW-0472">Membrane</keyword>
<dbReference type="InterPro" id="IPR044282">
    <property type="entry name" value="ABAP1/ARIA"/>
</dbReference>
<reference evidence="7" key="1">
    <citation type="submission" date="2021-01" db="EMBL/GenBank/DDBJ databases">
        <authorList>
            <consortium name="Genoscope - CEA"/>
            <person name="William W."/>
        </authorList>
    </citation>
    <scope>NUCLEOTIDE SEQUENCE</scope>
</reference>
<dbReference type="SUPFAM" id="SSF54695">
    <property type="entry name" value="POZ domain"/>
    <property type="match status" value="1"/>
</dbReference>
<feature type="repeat" description="ARM" evidence="3">
    <location>
        <begin position="411"/>
        <end position="453"/>
    </location>
</feature>
<keyword evidence="5" id="KW-0812">Transmembrane</keyword>
<evidence type="ECO:0000256" key="4">
    <source>
        <dbReference type="SAM" id="MobiDB-lite"/>
    </source>
</evidence>
<feature type="domain" description="BTB" evidence="6">
    <location>
        <begin position="587"/>
        <end position="654"/>
    </location>
</feature>
<keyword evidence="5" id="KW-1133">Transmembrane helix</keyword>
<sequence>MESQQKRQRTTRLPGRNLKRKLSRDTDAASSIVMQITEVEDEEADFVASIRRHVEVLNSGFSDREAVKEAAAAISSLAKIDENVEMMVENGVIPALVRYLESPWSLAINPNVPKSCEHKLEKDCAVSLGLIAAIQPGYQQLIVDAGAIVPTVKLLKRRGICLGCMEANAVIRRAADIITNIAHDNPRIKTNIRYGLLFDNPNGFGHAYAYTFCIFRVEGGIPPLVELLNFPDVKVQRAAAGALRTVSFRNDENKNQIVELNALPTLVLMLQSEDPSMHGEAVCSYLALSSCNWFALFLLIYYGIFQIGAIGNLVHSSPDIKKEVIRAGALQPVISLLSSTCLETQREAALLIGQFASPDSDCKVHIAQRGAITPLIKMLESSDEQVMEMSAFALGRLAQDTHNQAGIGQRGGIISLLNLLDVNTGSVQHNAAFALYGLADNEENIADFIKAGGIQRLQDDNFTVQPTRDCVVRTLKRLENKVQGPVLNQLLYVMRTTENPIQMRIALALAHLCDPKDGKLIFIDNNGVEFLLELLYLSGMKQQKYSSRALFELARKATSFAPEDSAPSSPTQRVFLGAEFVNNPTLSDVTFLVDGKQFYAHKICLVASSDIFRAMFDGLYKERNAQNVEIPNITWEVFELMMRFIYTGRIDITKHLARDLLVAADQYLIEGLKRLCEYTIAQDICVDNIPLMYDLADTFNASAVRRACTLYVLEHYTKLSSETWFPMFIKKIIPEIRTYITDILTRPVQASSTVV</sequence>
<evidence type="ECO:0000256" key="3">
    <source>
        <dbReference type="PROSITE-ProRule" id="PRU00259"/>
    </source>
</evidence>
<evidence type="ECO:0000256" key="1">
    <source>
        <dbReference type="ARBA" id="ARBA00004906"/>
    </source>
</evidence>